<dbReference type="Gene3D" id="3.90.1590.10">
    <property type="entry name" value="glutathione-dependent formaldehyde- activating enzyme (gfa)"/>
    <property type="match status" value="1"/>
</dbReference>
<dbReference type="AlphaFoldDB" id="A0AAF0C5R3"/>
<sequence>MSEEKGNYTGSCLCGQVQYQVSEFLPVIAHCHCTMCQKFHGAAFSTFAEVEKEHLHWLSGQEHLTSYRAENGSIRQFCNCCGASMAFISRYNEEASTVEIAIATLDSGAPLTPDAHIFTRSQVPWITLCDDLPRFSGFRTPIPADEDHS</sequence>
<name>A0AAF0C5R3_9GAMM</name>
<comment type="similarity">
    <text evidence="1">Belongs to the Gfa family.</text>
</comment>
<dbReference type="EMBL" id="CP059735">
    <property type="protein sequence ID" value="WDE01396.1"/>
    <property type="molecule type" value="Genomic_DNA"/>
</dbReference>
<dbReference type="RefSeq" id="WP_044833539.1">
    <property type="nucleotide sequence ID" value="NZ_CP059735.1"/>
</dbReference>
<dbReference type="GO" id="GO:0046872">
    <property type="term" value="F:metal ion binding"/>
    <property type="evidence" value="ECO:0007669"/>
    <property type="project" value="UniProtKB-KW"/>
</dbReference>
<evidence type="ECO:0000259" key="5">
    <source>
        <dbReference type="PROSITE" id="PS51891"/>
    </source>
</evidence>
<evidence type="ECO:0000256" key="1">
    <source>
        <dbReference type="ARBA" id="ARBA00005495"/>
    </source>
</evidence>
<evidence type="ECO:0000313" key="7">
    <source>
        <dbReference type="Proteomes" id="UP000032568"/>
    </source>
</evidence>
<protein>
    <submittedName>
        <fullName evidence="6">GFA family protein</fullName>
    </submittedName>
</protein>
<evidence type="ECO:0000256" key="2">
    <source>
        <dbReference type="ARBA" id="ARBA00022723"/>
    </source>
</evidence>
<evidence type="ECO:0000256" key="3">
    <source>
        <dbReference type="ARBA" id="ARBA00022833"/>
    </source>
</evidence>
<reference evidence="6 7" key="1">
    <citation type="journal article" date="2015" name="Genome Announc.">
        <title>Draft Genome Sequences of Marine Isolates of Thalassomonas viridans and Thalassomonas actiniarum.</title>
        <authorList>
            <person name="Olonade I."/>
            <person name="van Zyl L.J."/>
            <person name="Trindade M."/>
        </authorList>
    </citation>
    <scope>NUCLEOTIDE SEQUENCE [LARGE SCALE GENOMIC DNA]</scope>
    <source>
        <strain evidence="6 7">A5K-106</strain>
    </source>
</reference>
<dbReference type="InterPro" id="IPR011057">
    <property type="entry name" value="Mss4-like_sf"/>
</dbReference>
<dbReference type="PANTHER" id="PTHR33337:SF40">
    <property type="entry name" value="CENP-V_GFA DOMAIN-CONTAINING PROTEIN-RELATED"/>
    <property type="match status" value="1"/>
</dbReference>
<dbReference type="GO" id="GO:0016846">
    <property type="term" value="F:carbon-sulfur lyase activity"/>
    <property type="evidence" value="ECO:0007669"/>
    <property type="project" value="InterPro"/>
</dbReference>
<dbReference type="InterPro" id="IPR006913">
    <property type="entry name" value="CENP-V/GFA"/>
</dbReference>
<accession>A0AAF0C5R3</accession>
<dbReference type="PROSITE" id="PS51891">
    <property type="entry name" value="CENP_V_GFA"/>
    <property type="match status" value="1"/>
</dbReference>
<reference evidence="6 7" key="2">
    <citation type="journal article" date="2022" name="Mar. Drugs">
        <title>Bioassay-Guided Fractionation Leads to the Detection of Cholic Acid Generated by the Rare Thalassomonas sp.</title>
        <authorList>
            <person name="Pheiffer F."/>
            <person name="Schneider Y.K."/>
            <person name="Hansen E.H."/>
            <person name="Andersen J.H."/>
            <person name="Isaksson J."/>
            <person name="Busche T."/>
            <person name="R C."/>
            <person name="Kalinowski J."/>
            <person name="Zyl L.V."/>
            <person name="Trindade M."/>
        </authorList>
    </citation>
    <scope>NUCLEOTIDE SEQUENCE [LARGE SCALE GENOMIC DNA]</scope>
    <source>
        <strain evidence="6 7">A5K-106</strain>
    </source>
</reference>
<keyword evidence="7" id="KW-1185">Reference proteome</keyword>
<organism evidence="6 7">
    <name type="scientific">Thalassomonas actiniarum</name>
    <dbReference type="NCBI Taxonomy" id="485447"/>
    <lineage>
        <taxon>Bacteria</taxon>
        <taxon>Pseudomonadati</taxon>
        <taxon>Pseudomonadota</taxon>
        <taxon>Gammaproteobacteria</taxon>
        <taxon>Alteromonadales</taxon>
        <taxon>Colwelliaceae</taxon>
        <taxon>Thalassomonas</taxon>
    </lineage>
</organism>
<feature type="domain" description="CENP-V/GFA" evidence="5">
    <location>
        <begin position="8"/>
        <end position="126"/>
    </location>
</feature>
<gene>
    <name evidence="6" type="ORF">SG35_012645</name>
</gene>
<dbReference type="Pfam" id="PF04828">
    <property type="entry name" value="GFA"/>
    <property type="match status" value="1"/>
</dbReference>
<evidence type="ECO:0000256" key="4">
    <source>
        <dbReference type="ARBA" id="ARBA00023239"/>
    </source>
</evidence>
<dbReference type="SUPFAM" id="SSF51316">
    <property type="entry name" value="Mss4-like"/>
    <property type="match status" value="1"/>
</dbReference>
<keyword evidence="3" id="KW-0862">Zinc</keyword>
<proteinExistence type="inferred from homology"/>
<keyword evidence="4" id="KW-0456">Lyase</keyword>
<dbReference type="PANTHER" id="PTHR33337">
    <property type="entry name" value="GFA DOMAIN-CONTAINING PROTEIN"/>
    <property type="match status" value="1"/>
</dbReference>
<dbReference type="Proteomes" id="UP000032568">
    <property type="component" value="Chromosome"/>
</dbReference>
<keyword evidence="2" id="KW-0479">Metal-binding</keyword>
<dbReference type="KEGG" id="tact:SG35_012645"/>
<evidence type="ECO:0000313" key="6">
    <source>
        <dbReference type="EMBL" id="WDE01396.1"/>
    </source>
</evidence>